<dbReference type="RefSeq" id="WP_015808644.1">
    <property type="nucleotide sequence ID" value="NC_013061.1"/>
</dbReference>
<evidence type="ECO:0000313" key="1">
    <source>
        <dbReference type="EMBL" id="ACU05033.1"/>
    </source>
</evidence>
<proteinExistence type="predicted"/>
<dbReference type="InterPro" id="IPR015305">
    <property type="entry name" value="DUF1961"/>
</dbReference>
<reference evidence="1 2" key="1">
    <citation type="journal article" date="2009" name="Stand. Genomic Sci.">
        <title>Complete genome sequence of Pedobacter heparinus type strain (HIM 762-3).</title>
        <authorList>
            <person name="Han C."/>
            <person name="Spring S."/>
            <person name="Lapidus A."/>
            <person name="Del Rio T.G."/>
            <person name="Tice H."/>
            <person name="Copeland A."/>
            <person name="Cheng J.F."/>
            <person name="Lucas S."/>
            <person name="Chen F."/>
            <person name="Nolan M."/>
            <person name="Bruce D."/>
            <person name="Goodwin L."/>
            <person name="Pitluck S."/>
            <person name="Ivanova N."/>
            <person name="Mavromatis K."/>
            <person name="Mikhailova N."/>
            <person name="Pati A."/>
            <person name="Chen A."/>
            <person name="Palaniappan K."/>
            <person name="Land M."/>
            <person name="Hauser L."/>
            <person name="Chang Y.J."/>
            <person name="Jeffries C.C."/>
            <person name="Saunders E."/>
            <person name="Chertkov O."/>
            <person name="Brettin T."/>
            <person name="Goker M."/>
            <person name="Rohde M."/>
            <person name="Bristow J."/>
            <person name="Eisen J.A."/>
            <person name="Markowitz V."/>
            <person name="Hugenholtz P."/>
            <person name="Kyrpides N.C."/>
            <person name="Klenk H.P."/>
            <person name="Detter J.C."/>
        </authorList>
    </citation>
    <scope>NUCLEOTIDE SEQUENCE [LARGE SCALE GENOMIC DNA]</scope>
    <source>
        <strain evidence="2">ATCC 13125 / DSM 2366 / CIP 104194 / JCM 7457 / NBRC 12017 / NCIMB 9290 / NRRL B-14731 / HIM 762-3</strain>
    </source>
</reference>
<dbReference type="InterPro" id="IPR013320">
    <property type="entry name" value="ConA-like_dom_sf"/>
</dbReference>
<name>C6Y1P1_PEDHD</name>
<dbReference type="eggNOG" id="ENOG502ZUE2">
    <property type="taxonomic scope" value="Bacteria"/>
</dbReference>
<evidence type="ECO:0000313" key="2">
    <source>
        <dbReference type="Proteomes" id="UP000000852"/>
    </source>
</evidence>
<dbReference type="Gene3D" id="2.60.120.200">
    <property type="match status" value="1"/>
</dbReference>
<dbReference type="EMBL" id="CP001681">
    <property type="protein sequence ID" value="ACU05033.1"/>
    <property type="molecule type" value="Genomic_DNA"/>
</dbReference>
<dbReference type="Proteomes" id="UP000000852">
    <property type="component" value="Chromosome"/>
</dbReference>
<dbReference type="OrthoDB" id="7171052at2"/>
<organism evidence="1 2">
    <name type="scientific">Pedobacter heparinus (strain ATCC 13125 / DSM 2366 / CIP 104194 / JCM 7457 / NBRC 12017 / NCIMB 9290 / NRRL B-14731 / HIM 762-3)</name>
    <dbReference type="NCBI Taxonomy" id="485917"/>
    <lineage>
        <taxon>Bacteria</taxon>
        <taxon>Pseudomonadati</taxon>
        <taxon>Bacteroidota</taxon>
        <taxon>Sphingobacteriia</taxon>
        <taxon>Sphingobacteriales</taxon>
        <taxon>Sphingobacteriaceae</taxon>
        <taxon>Pedobacter</taxon>
    </lineage>
</organism>
<accession>C6Y1P1</accession>
<sequence length="284" mass="32472">MSKVFIAVSLILLSHLGFTQSANKKILICSYEFNNNKELKDWKIEGEGRAFIRNGKLILEPSHFQMLKKLMDEGKISKKNEVAEYQPYVIAAMKKKYGKDISRYYVNGKADSAMKDAQFLGGSFNFWNTRFPTGTDFSIAFDFKCLYPTPLHMIMFSAMGTNGKGIFDKTFPERYGLSSEIMTGQLNNYRLSFFEPERKTANLRKAPGRKLLYEAEDVVSKDPYKTYHCEIKKIAGTISYLVDGKVIFAYTDSQPLGAGYWGFRLMPCALGEYDHIKVYKILNP</sequence>
<evidence type="ECO:0008006" key="3">
    <source>
        <dbReference type="Google" id="ProtNLM"/>
    </source>
</evidence>
<dbReference type="GO" id="GO:0005975">
    <property type="term" value="P:carbohydrate metabolic process"/>
    <property type="evidence" value="ECO:0007669"/>
    <property type="project" value="UniProtKB-ARBA"/>
</dbReference>
<dbReference type="STRING" id="485917.Phep_2834"/>
<gene>
    <name evidence="1" type="ordered locus">Phep_2834</name>
</gene>
<dbReference type="GO" id="GO:0004553">
    <property type="term" value="F:hydrolase activity, hydrolyzing O-glycosyl compounds"/>
    <property type="evidence" value="ECO:0007669"/>
    <property type="project" value="UniProtKB-ARBA"/>
</dbReference>
<dbReference type="SUPFAM" id="SSF49899">
    <property type="entry name" value="Concanavalin A-like lectins/glucanases"/>
    <property type="match status" value="1"/>
</dbReference>
<dbReference type="Pfam" id="PF09224">
    <property type="entry name" value="DUF1961"/>
    <property type="match status" value="1"/>
</dbReference>
<dbReference type="KEGG" id="phe:Phep_2834"/>
<protein>
    <recommendedName>
        <fullName evidence="3">DUF1961 family protein</fullName>
    </recommendedName>
</protein>
<dbReference type="HOGENOM" id="CLU_992725_0_0_10"/>
<dbReference type="AlphaFoldDB" id="C6Y1P1"/>
<keyword evidence="2" id="KW-1185">Reference proteome</keyword>